<comment type="caution">
    <text evidence="1">The sequence shown here is derived from an EMBL/GenBank/DDBJ whole genome shotgun (WGS) entry which is preliminary data.</text>
</comment>
<evidence type="ECO:0000313" key="1">
    <source>
        <dbReference type="EMBL" id="MDN7123458.1"/>
    </source>
</evidence>
<evidence type="ECO:0008006" key="5">
    <source>
        <dbReference type="Google" id="ProtNLM"/>
    </source>
</evidence>
<keyword evidence="3" id="KW-1185">Reference proteome</keyword>
<dbReference type="RefSeq" id="WP_301773804.1">
    <property type="nucleotide sequence ID" value="NZ_JAGGJB010000001.1"/>
</dbReference>
<sequence length="314" mass="35247">MAVHPQMKAQFFATIGKQFNRCLSADMTCERTAIRAHSVQNAGALDLICLDGHVICPMIRARGDGTPEIDFIPVGRNKATTFTGLCSEHDSEIFREIDRSPIDVTNPRHLYLLAKRSILRELHATMDGASKIQSAYLKRVELGLDPKDRASPAAIEAMSHLLKAWRTYRYRCKLDRVQGHLGHLKSHIRILPTDKARLAASIFFGIGDCKGDEDIVGTFVNVVPLSSAQTAVAISYLDEHSEHCDPFFAELFRSDDEKFKAKLSAIVIRKAENFAISPEYFESWPKDMKDRLREVFVRTLFNGEAGEIDGILLL</sequence>
<evidence type="ECO:0000313" key="4">
    <source>
        <dbReference type="Proteomes" id="UP001169492"/>
    </source>
</evidence>
<accession>A0AAW7QWK0</accession>
<organism evidence="1 4">
    <name type="scientific">Pseudidiomarina terrestris</name>
    <dbReference type="NCBI Taxonomy" id="2820060"/>
    <lineage>
        <taxon>Bacteria</taxon>
        <taxon>Pseudomonadati</taxon>
        <taxon>Pseudomonadota</taxon>
        <taxon>Gammaproteobacteria</taxon>
        <taxon>Alteromonadales</taxon>
        <taxon>Idiomarinaceae</taxon>
        <taxon>Pseudidiomarina</taxon>
    </lineage>
</organism>
<dbReference type="EMBL" id="JAGGJB010000001">
    <property type="protein sequence ID" value="MDN7123458.1"/>
    <property type="molecule type" value="Genomic_DNA"/>
</dbReference>
<gene>
    <name evidence="1" type="ORF">J6I90_01015</name>
    <name evidence="2" type="ORF">J6I92_02890</name>
</gene>
<dbReference type="Proteomes" id="UP001169491">
    <property type="component" value="Unassembled WGS sequence"/>
</dbReference>
<dbReference type="AlphaFoldDB" id="A0AAW7QWK0"/>
<evidence type="ECO:0000313" key="2">
    <source>
        <dbReference type="EMBL" id="MDN7128817.1"/>
    </source>
</evidence>
<reference evidence="3 4" key="1">
    <citation type="submission" date="2021-03" db="EMBL/GenBank/DDBJ databases">
        <title>Pseudidiomarina terrestris, a new bacterium isolated from saline soil.</title>
        <authorList>
            <person name="Galisteo C."/>
            <person name="De La Haba R."/>
            <person name="Sanchez-Porro C."/>
            <person name="Ventosa A."/>
        </authorList>
    </citation>
    <scope>NUCLEOTIDE SEQUENCE [LARGE SCALE GENOMIC DNA]</scope>
    <source>
        <strain evidence="1 4">1APP75-32.1</strain>
        <strain evidence="3">1APR75-15</strain>
        <strain evidence="2">1ASR75-15</strain>
    </source>
</reference>
<protein>
    <recommendedName>
        <fullName evidence="5">HNH endonuclease</fullName>
    </recommendedName>
</protein>
<dbReference type="Proteomes" id="UP001169492">
    <property type="component" value="Unassembled WGS sequence"/>
</dbReference>
<name>A0AAW7QWK0_9GAMM</name>
<dbReference type="EMBL" id="JAGGJC010000001">
    <property type="protein sequence ID" value="MDN7128817.1"/>
    <property type="molecule type" value="Genomic_DNA"/>
</dbReference>
<evidence type="ECO:0000313" key="3">
    <source>
        <dbReference type="Proteomes" id="UP001169491"/>
    </source>
</evidence>
<proteinExistence type="predicted"/>